<gene>
    <name evidence="2" type="ORF">HNY73_008156</name>
</gene>
<evidence type="ECO:0000256" key="1">
    <source>
        <dbReference type="SAM" id="MobiDB-lite"/>
    </source>
</evidence>
<reference evidence="2" key="2">
    <citation type="submission" date="2020-06" db="EMBL/GenBank/DDBJ databases">
        <authorList>
            <person name="Sheffer M."/>
        </authorList>
    </citation>
    <scope>NUCLEOTIDE SEQUENCE</scope>
</reference>
<dbReference type="AlphaFoldDB" id="A0A8T0F6F2"/>
<dbReference type="EMBL" id="JABXBU010000015">
    <property type="protein sequence ID" value="KAF8786441.1"/>
    <property type="molecule type" value="Genomic_DNA"/>
</dbReference>
<sequence>MNVLIGIKDESSVQVSERLLYWNNTRPRAALSMIRCSIGTTTGSNGHVNDSLLHWNKDESSGHVNDRLLNWNNDESSGHVNDRLGPLEQ</sequence>
<accession>A0A8T0F6F2</accession>
<reference evidence="2" key="1">
    <citation type="journal article" date="2020" name="bioRxiv">
        <title>Chromosome-level reference genome of the European wasp spider Argiope bruennichi: a resource for studies on range expansion and evolutionary adaptation.</title>
        <authorList>
            <person name="Sheffer M.M."/>
            <person name="Hoppe A."/>
            <person name="Krehenwinkel H."/>
            <person name="Uhl G."/>
            <person name="Kuss A.W."/>
            <person name="Jensen L."/>
            <person name="Jensen C."/>
            <person name="Gillespie R.G."/>
            <person name="Hoff K.J."/>
            <person name="Prost S."/>
        </authorList>
    </citation>
    <scope>NUCLEOTIDE SEQUENCE</scope>
</reference>
<evidence type="ECO:0000313" key="3">
    <source>
        <dbReference type="Proteomes" id="UP000807504"/>
    </source>
</evidence>
<feature type="region of interest" description="Disordered" evidence="1">
    <location>
        <begin position="68"/>
        <end position="89"/>
    </location>
</feature>
<organism evidence="2 3">
    <name type="scientific">Argiope bruennichi</name>
    <name type="common">Wasp spider</name>
    <name type="synonym">Aranea bruennichi</name>
    <dbReference type="NCBI Taxonomy" id="94029"/>
    <lineage>
        <taxon>Eukaryota</taxon>
        <taxon>Metazoa</taxon>
        <taxon>Ecdysozoa</taxon>
        <taxon>Arthropoda</taxon>
        <taxon>Chelicerata</taxon>
        <taxon>Arachnida</taxon>
        <taxon>Araneae</taxon>
        <taxon>Araneomorphae</taxon>
        <taxon>Entelegynae</taxon>
        <taxon>Araneoidea</taxon>
        <taxon>Araneidae</taxon>
        <taxon>Argiope</taxon>
    </lineage>
</organism>
<comment type="caution">
    <text evidence="2">The sequence shown here is derived from an EMBL/GenBank/DDBJ whole genome shotgun (WGS) entry which is preliminary data.</text>
</comment>
<evidence type="ECO:0000313" key="2">
    <source>
        <dbReference type="EMBL" id="KAF8786441.1"/>
    </source>
</evidence>
<dbReference type="Proteomes" id="UP000807504">
    <property type="component" value="Unassembled WGS sequence"/>
</dbReference>
<name>A0A8T0F6F2_ARGBR</name>
<protein>
    <submittedName>
        <fullName evidence="2">Uncharacterized protein</fullName>
    </submittedName>
</protein>
<keyword evidence="3" id="KW-1185">Reference proteome</keyword>
<proteinExistence type="predicted"/>